<dbReference type="GO" id="GO:0008757">
    <property type="term" value="F:S-adenosylmethionine-dependent methyltransferase activity"/>
    <property type="evidence" value="ECO:0007669"/>
    <property type="project" value="InterPro"/>
</dbReference>
<comment type="caution">
    <text evidence="5">The sequence shown here is derived from an EMBL/GenBank/DDBJ whole genome shotgun (WGS) entry which is preliminary data.</text>
</comment>
<dbReference type="GO" id="GO:0032259">
    <property type="term" value="P:methylation"/>
    <property type="evidence" value="ECO:0007669"/>
    <property type="project" value="UniProtKB-KW"/>
</dbReference>
<dbReference type="RefSeq" id="WP_106246321.1">
    <property type="nucleotide sequence ID" value="NZ_PVZC01000004.1"/>
</dbReference>
<keyword evidence="1 5" id="KW-0489">Methyltransferase</keyword>
<evidence type="ECO:0000259" key="4">
    <source>
        <dbReference type="Pfam" id="PF08241"/>
    </source>
</evidence>
<reference evidence="5 6" key="1">
    <citation type="submission" date="2018-03" db="EMBL/GenBank/DDBJ databases">
        <title>Genomic Encyclopedia of Archaeal and Bacterial Type Strains, Phase II (KMG-II): from individual species to whole genera.</title>
        <authorList>
            <person name="Goeker M."/>
        </authorList>
    </citation>
    <scope>NUCLEOTIDE SEQUENCE [LARGE SCALE GENOMIC DNA]</scope>
    <source>
        <strain evidence="5 6">DSM 45601</strain>
    </source>
</reference>
<evidence type="ECO:0000256" key="2">
    <source>
        <dbReference type="ARBA" id="ARBA00022679"/>
    </source>
</evidence>
<dbReference type="CDD" id="cd02440">
    <property type="entry name" value="AdoMet_MTases"/>
    <property type="match status" value="1"/>
</dbReference>
<accession>A0A2T0Q534</accession>
<keyword evidence="6" id="KW-1185">Reference proteome</keyword>
<keyword evidence="2 5" id="KW-0808">Transferase</keyword>
<evidence type="ECO:0000313" key="6">
    <source>
        <dbReference type="Proteomes" id="UP000237846"/>
    </source>
</evidence>
<dbReference type="Gene3D" id="3.40.50.150">
    <property type="entry name" value="Vaccinia Virus protein VP39"/>
    <property type="match status" value="1"/>
</dbReference>
<evidence type="ECO:0000256" key="1">
    <source>
        <dbReference type="ARBA" id="ARBA00022603"/>
    </source>
</evidence>
<dbReference type="SUPFAM" id="SSF53335">
    <property type="entry name" value="S-adenosyl-L-methionine-dependent methyltransferases"/>
    <property type="match status" value="1"/>
</dbReference>
<dbReference type="PANTHER" id="PTHR43464:SF19">
    <property type="entry name" value="UBIQUINONE BIOSYNTHESIS O-METHYLTRANSFERASE, MITOCHONDRIAL"/>
    <property type="match status" value="1"/>
</dbReference>
<dbReference type="InterPro" id="IPR013216">
    <property type="entry name" value="Methyltransf_11"/>
</dbReference>
<dbReference type="EMBL" id="PVZC01000004">
    <property type="protein sequence ID" value="PRX98821.1"/>
    <property type="molecule type" value="Genomic_DNA"/>
</dbReference>
<keyword evidence="3" id="KW-0949">S-adenosyl-L-methionine</keyword>
<proteinExistence type="predicted"/>
<dbReference type="AlphaFoldDB" id="A0A2T0Q534"/>
<evidence type="ECO:0000256" key="3">
    <source>
        <dbReference type="ARBA" id="ARBA00022691"/>
    </source>
</evidence>
<gene>
    <name evidence="5" type="ORF">CLV72_104401</name>
</gene>
<protein>
    <submittedName>
        <fullName evidence="5">Methyltransferase family protein</fullName>
    </submittedName>
</protein>
<sequence>MSKEWTNEAAIRQWESVPRAALEASAVDGDFAKRHLVNPVLLRMLGEVAGRRVLDAGSGDGYLSRMLAARGARVVGVEPAASMLGFAREKEADLRQGVRYVRADLARLPDLGGPFDAVVCSMVLMAVPDWRSAMRGCVASLRPGGLFVFAIVHPAFEGLWRSWRAHGEYRTRRYLAEYEVEQTYASDFHRPVSAYLNELAALGCRLRELAEPGLDPGLAARAEAESPGISGYVDLPNFLIAAAEAPA</sequence>
<dbReference type="Pfam" id="PF08241">
    <property type="entry name" value="Methyltransf_11"/>
    <property type="match status" value="1"/>
</dbReference>
<dbReference type="PANTHER" id="PTHR43464">
    <property type="entry name" value="METHYLTRANSFERASE"/>
    <property type="match status" value="1"/>
</dbReference>
<feature type="domain" description="Methyltransferase type 11" evidence="4">
    <location>
        <begin position="54"/>
        <end position="149"/>
    </location>
</feature>
<dbReference type="InterPro" id="IPR029063">
    <property type="entry name" value="SAM-dependent_MTases_sf"/>
</dbReference>
<name>A0A2T0Q534_9ACTN</name>
<dbReference type="Proteomes" id="UP000237846">
    <property type="component" value="Unassembled WGS sequence"/>
</dbReference>
<evidence type="ECO:0000313" key="5">
    <source>
        <dbReference type="EMBL" id="PRX98821.1"/>
    </source>
</evidence>
<dbReference type="OrthoDB" id="5566900at2"/>
<organism evidence="5 6">
    <name type="scientific">Allonocardiopsis opalescens</name>
    <dbReference type="NCBI Taxonomy" id="1144618"/>
    <lineage>
        <taxon>Bacteria</taxon>
        <taxon>Bacillati</taxon>
        <taxon>Actinomycetota</taxon>
        <taxon>Actinomycetes</taxon>
        <taxon>Streptosporangiales</taxon>
        <taxon>Allonocardiopsis</taxon>
    </lineage>
</organism>